<comment type="caution">
    <text evidence="1">The sequence shown here is derived from an EMBL/GenBank/DDBJ whole genome shotgun (WGS) entry which is preliminary data.</text>
</comment>
<dbReference type="RefSeq" id="WP_083067244.1">
    <property type="nucleotide sequence ID" value="NZ_MVHG01000125.1"/>
</dbReference>
<dbReference type="Proteomes" id="UP000192707">
    <property type="component" value="Unassembled WGS sequence"/>
</dbReference>
<dbReference type="OrthoDB" id="3732358at2"/>
<evidence type="ECO:0000313" key="1">
    <source>
        <dbReference type="EMBL" id="ORA07767.1"/>
    </source>
</evidence>
<keyword evidence="2" id="KW-1185">Reference proteome</keyword>
<name>A0A1W9Z5X0_MYCAI</name>
<dbReference type="AlphaFoldDB" id="A0A1W9Z5X0"/>
<evidence type="ECO:0000313" key="2">
    <source>
        <dbReference type="Proteomes" id="UP000192707"/>
    </source>
</evidence>
<sequence>MTERRPPTGIAAVNAGKQVCDHGHVFSESNTYLHVDGRGYVRRMCRECNRIRSRRKYLKRTGAAKFTAGAL</sequence>
<accession>A0A1W9Z5X0</accession>
<proteinExistence type="predicted"/>
<protein>
    <recommendedName>
        <fullName evidence="3">HNH endonuclease</fullName>
    </recommendedName>
</protein>
<organism evidence="1 2">
    <name type="scientific">Mycobacterium arosiense ATCC BAA-1401 = DSM 45069</name>
    <dbReference type="NCBI Taxonomy" id="1265311"/>
    <lineage>
        <taxon>Bacteria</taxon>
        <taxon>Bacillati</taxon>
        <taxon>Actinomycetota</taxon>
        <taxon>Actinomycetes</taxon>
        <taxon>Mycobacteriales</taxon>
        <taxon>Mycobacteriaceae</taxon>
        <taxon>Mycobacterium</taxon>
        <taxon>Mycobacterium avium complex (MAC)</taxon>
    </lineage>
</organism>
<dbReference type="EMBL" id="MVHG01000125">
    <property type="protein sequence ID" value="ORA07767.1"/>
    <property type="molecule type" value="Genomic_DNA"/>
</dbReference>
<reference evidence="1 2" key="1">
    <citation type="submission" date="2016-12" db="EMBL/GenBank/DDBJ databases">
        <title>The new phylogeny of genus Mycobacterium.</title>
        <authorList>
            <person name="Tortoli E."/>
            <person name="Trovato A."/>
            <person name="Cirillo D.M."/>
        </authorList>
    </citation>
    <scope>NUCLEOTIDE SEQUENCE [LARGE SCALE GENOMIC DNA]</scope>
    <source>
        <strain evidence="1 2">DSM 45069</strain>
    </source>
</reference>
<evidence type="ECO:0008006" key="3">
    <source>
        <dbReference type="Google" id="ProtNLM"/>
    </source>
</evidence>
<gene>
    <name evidence="1" type="ORF">BST14_26465</name>
</gene>